<dbReference type="Gene3D" id="1.10.287.950">
    <property type="entry name" value="Methyl-accepting chemotaxis protein"/>
    <property type="match status" value="1"/>
</dbReference>
<dbReference type="EMBL" id="FTOA01000008">
    <property type="protein sequence ID" value="SIT13225.1"/>
    <property type="molecule type" value="Genomic_DNA"/>
</dbReference>
<dbReference type="CDD" id="cd12912">
    <property type="entry name" value="PDC2_MCP_like"/>
    <property type="match status" value="1"/>
</dbReference>
<reference evidence="13 14" key="1">
    <citation type="submission" date="2017-01" db="EMBL/GenBank/DDBJ databases">
        <authorList>
            <person name="Mah S.A."/>
            <person name="Swanson W.J."/>
            <person name="Moy G.W."/>
            <person name="Vacquier V.D."/>
        </authorList>
    </citation>
    <scope>NUCLEOTIDE SEQUENCE [LARGE SCALE GENOMIC DNA]</scope>
    <source>
        <strain evidence="13 14">DSM 11589</strain>
    </source>
</reference>
<dbReference type="InterPro" id="IPR004090">
    <property type="entry name" value="Chemotax_Me-accpt_rcpt"/>
</dbReference>
<dbReference type="SUPFAM" id="SSF58104">
    <property type="entry name" value="Methyl-accepting chemotaxis protein (MCP) signaling domain"/>
    <property type="match status" value="1"/>
</dbReference>
<dbReference type="Gene3D" id="6.10.340.10">
    <property type="match status" value="1"/>
</dbReference>
<protein>
    <submittedName>
        <fullName evidence="13">Methyl-accepting chemotaxis sensory transducer with Cache sensor</fullName>
    </submittedName>
</protein>
<dbReference type="PROSITE" id="PS50885">
    <property type="entry name" value="HAMP"/>
    <property type="match status" value="1"/>
</dbReference>
<evidence type="ECO:0000256" key="5">
    <source>
        <dbReference type="ARBA" id="ARBA00023136"/>
    </source>
</evidence>
<dbReference type="Pfam" id="PF00672">
    <property type="entry name" value="HAMP"/>
    <property type="match status" value="1"/>
</dbReference>
<evidence type="ECO:0000256" key="10">
    <source>
        <dbReference type="SAM" id="Phobius"/>
    </source>
</evidence>
<dbReference type="GO" id="GO:0007165">
    <property type="term" value="P:signal transduction"/>
    <property type="evidence" value="ECO:0007669"/>
    <property type="project" value="UniProtKB-KW"/>
</dbReference>
<comment type="subcellular location">
    <subcellularLocation>
        <location evidence="1">Cell membrane</location>
        <topology evidence="1">Multi-pass membrane protein</topology>
    </subcellularLocation>
</comment>
<feature type="domain" description="Methyl-accepting transducer" evidence="11">
    <location>
        <begin position="311"/>
        <end position="540"/>
    </location>
</feature>
<sequence>MLGKVRISTRLWFPVLILALNVVVVGLLGANALWDSLLNERINKIRSLTAVAVSTIQHYQDLAAKGSLTQAEAQDAARNAVRAMHYDGSEYLFIVDQSGLMLAHGQNASLEGKPLLGLKDPNGVLINQELINQAKQGGGFVRYQWAKTQGAKPSDKIAYGAPFAPWGWVVATGVYMDDMNAGFAEAVSMFGGISVVLMLVAGSIAFVIGGSITKPLGALTRAMRRVADGDLHTTINGLDRHDEVGEMARALEVFQANAAERQRLEREHADHEAQQEQLRRQAMLDMADHFEDKVGSLVHVLSDTAHSMQGLAEGLEKSTEDADALCGTIDSASTEASTSVEAVAGASEELAASMGEIARRLAEANSIASDAVGNADAANQMVADLNVSAEQIGRVVGLITDIASQTNLLALNATIESARAGEAGKGFAVVANEVKTLANQTARATEDISQQIANVQLQTRGAVNAIQGIVAIIGRIDEIATNIAAAVEEQGAATQEIARNVAEAARGTVDVSRGVSGVSRAVEDADKAAHDVSRSANDVAGIARQLRGEMVTMLAQVRA</sequence>
<dbReference type="PROSITE" id="PS50111">
    <property type="entry name" value="CHEMOTAXIS_TRANSDUC_2"/>
    <property type="match status" value="1"/>
</dbReference>
<evidence type="ECO:0000256" key="9">
    <source>
        <dbReference type="SAM" id="Coils"/>
    </source>
</evidence>
<dbReference type="Pfam" id="PF00015">
    <property type="entry name" value="MCPsignal"/>
    <property type="match status" value="1"/>
</dbReference>
<dbReference type="GO" id="GO:0005886">
    <property type="term" value="C:plasma membrane"/>
    <property type="evidence" value="ECO:0007669"/>
    <property type="project" value="UniProtKB-SubCell"/>
</dbReference>
<comment type="similarity">
    <text evidence="7">Belongs to the methyl-accepting chemotaxis (MCP) protein family.</text>
</comment>
<keyword evidence="3 10" id="KW-0812">Transmembrane</keyword>
<keyword evidence="9" id="KW-0175">Coiled coil</keyword>
<dbReference type="Pfam" id="PF17200">
    <property type="entry name" value="sCache_2"/>
    <property type="match status" value="1"/>
</dbReference>
<dbReference type="InterPro" id="IPR033480">
    <property type="entry name" value="sCache_2"/>
</dbReference>
<evidence type="ECO:0000256" key="8">
    <source>
        <dbReference type="PROSITE-ProRule" id="PRU00284"/>
    </source>
</evidence>
<proteinExistence type="inferred from homology"/>
<evidence type="ECO:0000313" key="13">
    <source>
        <dbReference type="EMBL" id="SIT13225.1"/>
    </source>
</evidence>
<dbReference type="PRINTS" id="PR00260">
    <property type="entry name" value="CHEMTRNSDUCR"/>
</dbReference>
<evidence type="ECO:0000259" key="12">
    <source>
        <dbReference type="PROSITE" id="PS50885"/>
    </source>
</evidence>
<dbReference type="GO" id="GO:0006935">
    <property type="term" value="P:chemotaxis"/>
    <property type="evidence" value="ECO:0007669"/>
    <property type="project" value="InterPro"/>
</dbReference>
<dbReference type="InterPro" id="IPR004089">
    <property type="entry name" value="MCPsignal_dom"/>
</dbReference>
<feature type="domain" description="HAMP" evidence="12">
    <location>
        <begin position="210"/>
        <end position="263"/>
    </location>
</feature>
<keyword evidence="5 10" id="KW-0472">Membrane</keyword>
<evidence type="ECO:0000259" key="11">
    <source>
        <dbReference type="PROSITE" id="PS50111"/>
    </source>
</evidence>
<dbReference type="AlphaFoldDB" id="A0A1N7PRQ9"/>
<gene>
    <name evidence="13" type="ORF">SAMN05421779_1085</name>
</gene>
<dbReference type="SMART" id="SM00283">
    <property type="entry name" value="MA"/>
    <property type="match status" value="1"/>
</dbReference>
<keyword evidence="6 8" id="KW-0807">Transducer</keyword>
<feature type="transmembrane region" description="Helical" evidence="10">
    <location>
        <begin position="157"/>
        <end position="176"/>
    </location>
</feature>
<dbReference type="CDD" id="cd06225">
    <property type="entry name" value="HAMP"/>
    <property type="match status" value="1"/>
</dbReference>
<dbReference type="RefSeq" id="WP_076401865.1">
    <property type="nucleotide sequence ID" value="NZ_FTOA01000008.1"/>
</dbReference>
<evidence type="ECO:0000313" key="14">
    <source>
        <dbReference type="Proteomes" id="UP000185678"/>
    </source>
</evidence>
<keyword evidence="4 10" id="KW-1133">Transmembrane helix</keyword>
<name>A0A1N7PRQ9_9PROT</name>
<evidence type="ECO:0000256" key="1">
    <source>
        <dbReference type="ARBA" id="ARBA00004651"/>
    </source>
</evidence>
<evidence type="ECO:0000256" key="7">
    <source>
        <dbReference type="ARBA" id="ARBA00029447"/>
    </source>
</evidence>
<dbReference type="InterPro" id="IPR003660">
    <property type="entry name" value="HAMP_dom"/>
</dbReference>
<feature type="transmembrane region" description="Helical" evidence="10">
    <location>
        <begin position="12"/>
        <end position="34"/>
    </location>
</feature>
<dbReference type="PANTHER" id="PTHR32089">
    <property type="entry name" value="METHYL-ACCEPTING CHEMOTAXIS PROTEIN MCPB"/>
    <property type="match status" value="1"/>
</dbReference>
<evidence type="ECO:0000256" key="6">
    <source>
        <dbReference type="ARBA" id="ARBA00023224"/>
    </source>
</evidence>
<dbReference type="STRING" id="80876.SAMN05421779_1085"/>
<feature type="coiled-coil region" evidence="9">
    <location>
        <begin position="254"/>
        <end position="281"/>
    </location>
</feature>
<feature type="transmembrane region" description="Helical" evidence="10">
    <location>
        <begin position="188"/>
        <end position="213"/>
    </location>
</feature>
<keyword evidence="2" id="KW-1003">Cell membrane</keyword>
<dbReference type="PANTHER" id="PTHR32089:SF112">
    <property type="entry name" value="LYSOZYME-LIKE PROTEIN-RELATED"/>
    <property type="match status" value="1"/>
</dbReference>
<evidence type="ECO:0000256" key="2">
    <source>
        <dbReference type="ARBA" id="ARBA00022475"/>
    </source>
</evidence>
<keyword evidence="14" id="KW-1185">Reference proteome</keyword>
<evidence type="ECO:0000256" key="3">
    <source>
        <dbReference type="ARBA" id="ARBA00022692"/>
    </source>
</evidence>
<dbReference type="SMART" id="SM01049">
    <property type="entry name" value="Cache_2"/>
    <property type="match status" value="1"/>
</dbReference>
<evidence type="ECO:0000256" key="4">
    <source>
        <dbReference type="ARBA" id="ARBA00022989"/>
    </source>
</evidence>
<dbReference type="GO" id="GO:0004888">
    <property type="term" value="F:transmembrane signaling receptor activity"/>
    <property type="evidence" value="ECO:0007669"/>
    <property type="project" value="InterPro"/>
</dbReference>
<dbReference type="Gene3D" id="3.30.450.20">
    <property type="entry name" value="PAS domain"/>
    <property type="match status" value="1"/>
</dbReference>
<accession>A0A1N7PRQ9</accession>
<organism evidence="13 14">
    <name type="scientific">Insolitispirillum peregrinum</name>
    <dbReference type="NCBI Taxonomy" id="80876"/>
    <lineage>
        <taxon>Bacteria</taxon>
        <taxon>Pseudomonadati</taxon>
        <taxon>Pseudomonadota</taxon>
        <taxon>Alphaproteobacteria</taxon>
        <taxon>Rhodospirillales</taxon>
        <taxon>Novispirillaceae</taxon>
        <taxon>Insolitispirillum</taxon>
    </lineage>
</organism>
<dbReference type="Proteomes" id="UP000185678">
    <property type="component" value="Unassembled WGS sequence"/>
</dbReference>
<dbReference type="SMART" id="SM00304">
    <property type="entry name" value="HAMP"/>
    <property type="match status" value="1"/>
</dbReference>